<proteinExistence type="predicted"/>
<evidence type="ECO:0000256" key="1">
    <source>
        <dbReference type="SAM" id="SignalP"/>
    </source>
</evidence>
<feature type="chain" id="PRO_5041363334" evidence="1">
    <location>
        <begin position="33"/>
        <end position="246"/>
    </location>
</feature>
<organism evidence="2 3">
    <name type="scientific">Ferranicluibacter rubi</name>
    <dbReference type="NCBI Taxonomy" id="2715133"/>
    <lineage>
        <taxon>Bacteria</taxon>
        <taxon>Pseudomonadati</taxon>
        <taxon>Pseudomonadota</taxon>
        <taxon>Alphaproteobacteria</taxon>
        <taxon>Hyphomicrobiales</taxon>
        <taxon>Rhizobiaceae</taxon>
        <taxon>Ferranicluibacter</taxon>
    </lineage>
</organism>
<keyword evidence="1" id="KW-0732">Signal</keyword>
<name>A0AA43ZFG9_9HYPH</name>
<dbReference type="Proteomes" id="UP001155840">
    <property type="component" value="Unassembled WGS sequence"/>
</dbReference>
<dbReference type="AlphaFoldDB" id="A0AA43ZFG9"/>
<evidence type="ECO:0000313" key="2">
    <source>
        <dbReference type="EMBL" id="NHT76888.1"/>
    </source>
</evidence>
<dbReference type="RefSeq" id="WP_167129795.1">
    <property type="nucleotide sequence ID" value="NZ_JAANCM010000006.1"/>
</dbReference>
<accession>A0AA43ZFG9</accession>
<gene>
    <name evidence="2" type="ORF">G8E10_14195</name>
</gene>
<protein>
    <submittedName>
        <fullName evidence="2">Uncharacterized protein</fullName>
    </submittedName>
</protein>
<sequence length="246" mass="27224">MMILRSSIAVRWASVVLALPLAFTSIDETASAATLTCRPGTQINPLGSRNNEPANHLEVPFKLAGISMKVPYGYFLGRTAVNLTTCRNDRNFLDFVLWFPDLAPPEKDPFNYPDWRPTEQARTPVLNSFLVKIAIAQPIDWSAQFNHIVPEFIKPLDPDLAGTGLTSVTPAIGSGLTTANLYEKNATSEAIIDCYEATSVDAACKFSLRLFDIGFSMDGYIPRSGLPKWKELKESIVILLKSWIDK</sequence>
<keyword evidence="3" id="KW-1185">Reference proteome</keyword>
<feature type="signal peptide" evidence="1">
    <location>
        <begin position="1"/>
        <end position="32"/>
    </location>
</feature>
<comment type="caution">
    <text evidence="2">The sequence shown here is derived from an EMBL/GenBank/DDBJ whole genome shotgun (WGS) entry which is preliminary data.</text>
</comment>
<reference evidence="2" key="1">
    <citation type="submission" date="2020-03" db="EMBL/GenBank/DDBJ databases">
        <title>Ferranicluibacter endophyticum gen. nov., sp. nov., a new genus isolated from Rubus ulmifolius Schott. stem.</title>
        <authorList>
            <person name="Roca-Couso R."/>
            <person name="Flores-Felix J.D."/>
            <person name="Igual J.M."/>
            <person name="Rivas R."/>
        </authorList>
    </citation>
    <scope>NUCLEOTIDE SEQUENCE</scope>
    <source>
        <strain evidence="2">CRRU44</strain>
    </source>
</reference>
<evidence type="ECO:0000313" key="3">
    <source>
        <dbReference type="Proteomes" id="UP001155840"/>
    </source>
</evidence>
<dbReference type="EMBL" id="JAANCM010000006">
    <property type="protein sequence ID" value="NHT76888.1"/>
    <property type="molecule type" value="Genomic_DNA"/>
</dbReference>